<dbReference type="AlphaFoldDB" id="A0A0C9N848"/>
<sequence length="208" mass="21566">MVGDSAGILISIDMEVLSGENEFRSGPSLAPELRSVKSWPCTKYYDTASVGDNEGAAMRIYLVVIDDSPESRIALRFAARRAVKTGGGVEILTLLPPQEFIAFGGVQATIEDEARQQAEALLASAAGAILDESGLRPAITVREGDGPKVIRELIAANPEIAALVLGAAASGAPGKLVSHFSGTDAGALPVPIMIVPGSLTLEAIDRLS</sequence>
<dbReference type="Gene3D" id="3.40.50.12370">
    <property type="match status" value="1"/>
</dbReference>
<comment type="caution">
    <text evidence="2">The sequence shown here is derived from an EMBL/GenBank/DDBJ whole genome shotgun (WGS) entry which is preliminary data.</text>
</comment>
<reference evidence="2 3" key="1">
    <citation type="submission" date="2014-08" db="EMBL/GenBank/DDBJ databases">
        <title>Whole genome shotgun sequence of Sphingomonas paucimobilis NBRC 13935.</title>
        <authorList>
            <person name="Hosoyama A."/>
            <person name="Hashimoto M."/>
            <person name="Hosoyama Y."/>
            <person name="Noguchi M."/>
            <person name="Uohara A."/>
            <person name="Ohji S."/>
            <person name="Katano-Makiyama Y."/>
            <person name="Ichikawa N."/>
            <person name="Kimura A."/>
            <person name="Yamazoe A."/>
            <person name="Fujita N."/>
        </authorList>
    </citation>
    <scope>NUCLEOTIDE SEQUENCE [LARGE SCALE GENOMIC DNA]</scope>
    <source>
        <strain evidence="2 3">NBRC 13935</strain>
    </source>
</reference>
<protein>
    <submittedName>
        <fullName evidence="2">DNA, contig: SP607</fullName>
    </submittedName>
</protein>
<evidence type="ECO:0000313" key="3">
    <source>
        <dbReference type="Proteomes" id="UP000032025"/>
    </source>
</evidence>
<evidence type="ECO:0000259" key="1">
    <source>
        <dbReference type="Pfam" id="PF00582"/>
    </source>
</evidence>
<dbReference type="EMBL" id="BBJS01000007">
    <property type="protein sequence ID" value="GAN12262.1"/>
    <property type="molecule type" value="Genomic_DNA"/>
</dbReference>
<dbReference type="CDD" id="cd00293">
    <property type="entry name" value="USP-like"/>
    <property type="match status" value="1"/>
</dbReference>
<evidence type="ECO:0000313" key="2">
    <source>
        <dbReference type="EMBL" id="GAN12262.1"/>
    </source>
</evidence>
<gene>
    <name evidence="2" type="ORF">SP6_07_00480</name>
</gene>
<dbReference type="Pfam" id="PF00582">
    <property type="entry name" value="Usp"/>
    <property type="match status" value="1"/>
</dbReference>
<dbReference type="SUPFAM" id="SSF52402">
    <property type="entry name" value="Adenine nucleotide alpha hydrolases-like"/>
    <property type="match status" value="1"/>
</dbReference>
<feature type="domain" description="UspA" evidence="1">
    <location>
        <begin position="61"/>
        <end position="196"/>
    </location>
</feature>
<proteinExistence type="predicted"/>
<dbReference type="InterPro" id="IPR006016">
    <property type="entry name" value="UspA"/>
</dbReference>
<dbReference type="Proteomes" id="UP000032025">
    <property type="component" value="Unassembled WGS sequence"/>
</dbReference>
<accession>A0A0C9N848</accession>
<name>A0A0C9N848_SPHPI</name>
<organism evidence="2 3">
    <name type="scientific">Sphingomonas paucimobilis NBRC 13935</name>
    <dbReference type="NCBI Taxonomy" id="1219050"/>
    <lineage>
        <taxon>Bacteria</taxon>
        <taxon>Pseudomonadati</taxon>
        <taxon>Pseudomonadota</taxon>
        <taxon>Alphaproteobacteria</taxon>
        <taxon>Sphingomonadales</taxon>
        <taxon>Sphingomonadaceae</taxon>
        <taxon>Sphingomonas</taxon>
    </lineage>
</organism>
<keyword evidence="3" id="KW-1185">Reference proteome</keyword>